<protein>
    <recommendedName>
        <fullName evidence="3">DUF4867 domain-containing protein</fullName>
    </recommendedName>
</protein>
<sequence length="235" mass="26542">MKDRYFSIPEKLASANKETMILTLDSSRFRKYGRILKGMDVSELVETADNLTAIPEEGNIYEPGLKGLEDCTVSRQFGTYFGNMPIQVGYCNGTNQTINGMEYHKSPELFVAVTDCVQFLCSFENLNEFNTVRTQDAEVFFFPKGSVSLIYANVMHLAPCTVRGKGFKSIIVLPLHTNEPLDEEGKELLKTCPDPEGRLLFKKNKWMIAHPERQQLVSQGVHIGLVGENRRIIPE</sequence>
<dbReference type="Pfam" id="PF16161">
    <property type="entry name" value="DUF4867"/>
    <property type="match status" value="1"/>
</dbReference>
<accession>G8QU36</accession>
<gene>
    <name evidence="1" type="ordered locus">SpiGrapes_2522</name>
</gene>
<dbReference type="STRING" id="158190.SpiGrapes_2522"/>
<reference evidence="1 2" key="1">
    <citation type="submission" date="2011-11" db="EMBL/GenBank/DDBJ databases">
        <title>Complete sequence of Spirochaeta sp. grapes.</title>
        <authorList>
            <consortium name="US DOE Joint Genome Institute"/>
            <person name="Lucas S."/>
            <person name="Han J."/>
            <person name="Lapidus A."/>
            <person name="Cheng J.-F."/>
            <person name="Goodwin L."/>
            <person name="Pitluck S."/>
            <person name="Peters L."/>
            <person name="Ovchinnikova G."/>
            <person name="Munk A.C."/>
            <person name="Detter J.C."/>
            <person name="Han C."/>
            <person name="Tapia R."/>
            <person name="Land M."/>
            <person name="Hauser L."/>
            <person name="Kyrpides N."/>
            <person name="Ivanova N."/>
            <person name="Pagani I."/>
            <person name="Ritalahtilisa K."/>
            <person name="Loeffler F."/>
            <person name="Woyke T."/>
        </authorList>
    </citation>
    <scope>NUCLEOTIDE SEQUENCE [LARGE SCALE GENOMIC DNA]</scope>
    <source>
        <strain evidence="2">ATCC BAA-1885 / DSM 22778 / Grapes</strain>
    </source>
</reference>
<dbReference type="Proteomes" id="UP000005632">
    <property type="component" value="Chromosome"/>
</dbReference>
<dbReference type="eggNOG" id="ENOG502ZCEZ">
    <property type="taxonomic scope" value="Bacteria"/>
</dbReference>
<evidence type="ECO:0000313" key="1">
    <source>
        <dbReference type="EMBL" id="AEV30283.1"/>
    </source>
</evidence>
<organism evidence="1 2">
    <name type="scientific">Sphaerochaeta pleomorpha (strain ATCC BAA-1885 / DSM 22778 / Grapes)</name>
    <dbReference type="NCBI Taxonomy" id="158190"/>
    <lineage>
        <taxon>Bacteria</taxon>
        <taxon>Pseudomonadati</taxon>
        <taxon>Spirochaetota</taxon>
        <taxon>Spirochaetia</taxon>
        <taxon>Spirochaetales</taxon>
        <taxon>Sphaerochaetaceae</taxon>
        <taxon>Sphaerochaeta</taxon>
    </lineage>
</organism>
<dbReference type="OrthoDB" id="358393at2"/>
<dbReference type="InterPro" id="IPR032358">
    <property type="entry name" value="DUF4867"/>
</dbReference>
<proteinExistence type="predicted"/>
<name>G8QU36_SPHPG</name>
<dbReference type="KEGG" id="sgp:SpiGrapes_2522"/>
<dbReference type="AlphaFoldDB" id="G8QU36"/>
<dbReference type="HOGENOM" id="CLU_1330429_0_0_12"/>
<evidence type="ECO:0008006" key="3">
    <source>
        <dbReference type="Google" id="ProtNLM"/>
    </source>
</evidence>
<keyword evidence="2" id="KW-1185">Reference proteome</keyword>
<dbReference type="EMBL" id="CP003155">
    <property type="protein sequence ID" value="AEV30283.1"/>
    <property type="molecule type" value="Genomic_DNA"/>
</dbReference>
<dbReference type="RefSeq" id="WP_014271123.1">
    <property type="nucleotide sequence ID" value="NC_016633.1"/>
</dbReference>
<evidence type="ECO:0000313" key="2">
    <source>
        <dbReference type="Proteomes" id="UP000005632"/>
    </source>
</evidence>